<feature type="transmembrane region" description="Helical" evidence="5">
    <location>
        <begin position="212"/>
        <end position="230"/>
    </location>
</feature>
<sequence length="301" mass="33504">MSTRNLTRDDAFKPENYCNLDICPLEWSMYTYIPSLSANVVLLVLFALIGIVHGYLGFRWKSWGFMAGMLAGCAAEIVGYAGRIMLHDNPFQFQGFMVQIVCLTFAPVFYTASIYITLSKTIEFLDASISRIKPKFFYWFFIPFDLLCLVLQALGGGLSAGSDGSTTGVDISMAGLVLQVIILVLFIIVFADYMWRYWQTGQQASFTWRTKTFFAGLCSAIIFILTRCAYRVAELKDGYDGELFKDETTFIILEGVMIALVAASLCFGHPGLLIKPAAIEGRTSSSSRREKGLYSSGRSSN</sequence>
<evidence type="ECO:0000256" key="2">
    <source>
        <dbReference type="ARBA" id="ARBA00022692"/>
    </source>
</evidence>
<comment type="caution">
    <text evidence="6">The sequence shown here is derived from an EMBL/GenBank/DDBJ whole genome shotgun (WGS) entry which is preliminary data.</text>
</comment>
<dbReference type="Pfam" id="PF04479">
    <property type="entry name" value="RTA1"/>
    <property type="match status" value="1"/>
</dbReference>
<keyword evidence="7" id="KW-1185">Reference proteome</keyword>
<evidence type="ECO:0000313" key="6">
    <source>
        <dbReference type="EMBL" id="KAH7129110.1"/>
    </source>
</evidence>
<feature type="transmembrane region" description="Helical" evidence="5">
    <location>
        <begin position="63"/>
        <end position="84"/>
    </location>
</feature>
<name>A0A9P9IS27_9HYPO</name>
<feature type="transmembrane region" description="Helical" evidence="5">
    <location>
        <begin position="36"/>
        <end position="56"/>
    </location>
</feature>
<protein>
    <submittedName>
        <fullName evidence="6">RTA1 like protein-domain-containing protein</fullName>
    </submittedName>
</protein>
<evidence type="ECO:0000256" key="4">
    <source>
        <dbReference type="ARBA" id="ARBA00023136"/>
    </source>
</evidence>
<proteinExistence type="predicted"/>
<evidence type="ECO:0000313" key="7">
    <source>
        <dbReference type="Proteomes" id="UP000738349"/>
    </source>
</evidence>
<feature type="transmembrane region" description="Helical" evidence="5">
    <location>
        <begin position="96"/>
        <end position="116"/>
    </location>
</feature>
<dbReference type="PANTHER" id="PTHR31465:SF9">
    <property type="entry name" value="SPHINGOID LONG-CHAIN BASE TRANSPORTER RSB1"/>
    <property type="match status" value="1"/>
</dbReference>
<evidence type="ECO:0000256" key="3">
    <source>
        <dbReference type="ARBA" id="ARBA00022989"/>
    </source>
</evidence>
<evidence type="ECO:0000256" key="5">
    <source>
        <dbReference type="SAM" id="Phobius"/>
    </source>
</evidence>
<feature type="transmembrane region" description="Helical" evidence="5">
    <location>
        <begin position="171"/>
        <end position="191"/>
    </location>
</feature>
<keyword evidence="2 5" id="KW-0812">Transmembrane</keyword>
<organism evidence="6 7">
    <name type="scientific">Dactylonectria macrodidyma</name>
    <dbReference type="NCBI Taxonomy" id="307937"/>
    <lineage>
        <taxon>Eukaryota</taxon>
        <taxon>Fungi</taxon>
        <taxon>Dikarya</taxon>
        <taxon>Ascomycota</taxon>
        <taxon>Pezizomycotina</taxon>
        <taxon>Sordariomycetes</taxon>
        <taxon>Hypocreomycetidae</taxon>
        <taxon>Hypocreales</taxon>
        <taxon>Nectriaceae</taxon>
        <taxon>Dactylonectria</taxon>
    </lineage>
</organism>
<dbReference type="Proteomes" id="UP000738349">
    <property type="component" value="Unassembled WGS sequence"/>
</dbReference>
<gene>
    <name evidence="6" type="ORF">EDB81DRAFT_661342</name>
</gene>
<dbReference type="PANTHER" id="PTHR31465">
    <property type="entry name" value="PROTEIN RTA1-RELATED"/>
    <property type="match status" value="1"/>
</dbReference>
<accession>A0A9P9IS27</accession>
<dbReference type="InterPro" id="IPR007568">
    <property type="entry name" value="RTA1"/>
</dbReference>
<feature type="transmembrane region" description="Helical" evidence="5">
    <location>
        <begin position="136"/>
        <end position="159"/>
    </location>
</feature>
<reference evidence="6" key="1">
    <citation type="journal article" date="2021" name="Nat. Commun.">
        <title>Genetic determinants of endophytism in the Arabidopsis root mycobiome.</title>
        <authorList>
            <person name="Mesny F."/>
            <person name="Miyauchi S."/>
            <person name="Thiergart T."/>
            <person name="Pickel B."/>
            <person name="Atanasova L."/>
            <person name="Karlsson M."/>
            <person name="Huettel B."/>
            <person name="Barry K.W."/>
            <person name="Haridas S."/>
            <person name="Chen C."/>
            <person name="Bauer D."/>
            <person name="Andreopoulos W."/>
            <person name="Pangilinan J."/>
            <person name="LaButti K."/>
            <person name="Riley R."/>
            <person name="Lipzen A."/>
            <person name="Clum A."/>
            <person name="Drula E."/>
            <person name="Henrissat B."/>
            <person name="Kohler A."/>
            <person name="Grigoriev I.V."/>
            <person name="Martin F.M."/>
            <person name="Hacquard S."/>
        </authorList>
    </citation>
    <scope>NUCLEOTIDE SEQUENCE</scope>
    <source>
        <strain evidence="6">MPI-CAGE-AT-0147</strain>
    </source>
</reference>
<dbReference type="EMBL" id="JAGMUV010000018">
    <property type="protein sequence ID" value="KAH7129110.1"/>
    <property type="molecule type" value="Genomic_DNA"/>
</dbReference>
<keyword evidence="4 5" id="KW-0472">Membrane</keyword>
<comment type="subcellular location">
    <subcellularLocation>
        <location evidence="1">Membrane</location>
        <topology evidence="1">Multi-pass membrane protein</topology>
    </subcellularLocation>
</comment>
<feature type="transmembrane region" description="Helical" evidence="5">
    <location>
        <begin position="250"/>
        <end position="274"/>
    </location>
</feature>
<dbReference type="AlphaFoldDB" id="A0A9P9IS27"/>
<dbReference type="GO" id="GO:0000324">
    <property type="term" value="C:fungal-type vacuole"/>
    <property type="evidence" value="ECO:0007669"/>
    <property type="project" value="TreeGrafter"/>
</dbReference>
<keyword evidence="3 5" id="KW-1133">Transmembrane helix</keyword>
<dbReference type="OrthoDB" id="4521223at2759"/>
<dbReference type="GO" id="GO:0005886">
    <property type="term" value="C:plasma membrane"/>
    <property type="evidence" value="ECO:0007669"/>
    <property type="project" value="TreeGrafter"/>
</dbReference>
<evidence type="ECO:0000256" key="1">
    <source>
        <dbReference type="ARBA" id="ARBA00004141"/>
    </source>
</evidence>